<dbReference type="OrthoDB" id="486860at2"/>
<accession>A0A480AH53</accession>
<dbReference type="RefSeq" id="WP_137908193.1">
    <property type="nucleotide sequence ID" value="NZ_BJCF01000023.1"/>
</dbReference>
<evidence type="ECO:0000313" key="3">
    <source>
        <dbReference type="Proteomes" id="UP000299367"/>
    </source>
</evidence>
<reference evidence="3" key="1">
    <citation type="submission" date="2019-02" db="EMBL/GenBank/DDBJ databases">
        <title>Draft genome sequence of Dolichospermum planctonicum NIES-80.</title>
        <authorList>
            <person name="Yamaguchi H."/>
            <person name="Suzuki S."/>
            <person name="Kawachi M."/>
        </authorList>
    </citation>
    <scope>NUCLEOTIDE SEQUENCE [LARGE SCALE GENOMIC DNA]</scope>
    <source>
        <strain evidence="3">NIES-80</strain>
    </source>
</reference>
<dbReference type="InterPro" id="IPR054245">
    <property type="entry name" value="DUF6972"/>
</dbReference>
<organism evidence="2 3">
    <name type="scientific">Dolichospermum planctonicum</name>
    <dbReference type="NCBI Taxonomy" id="136072"/>
    <lineage>
        <taxon>Bacteria</taxon>
        <taxon>Bacillati</taxon>
        <taxon>Cyanobacteriota</taxon>
        <taxon>Cyanophyceae</taxon>
        <taxon>Nostocales</taxon>
        <taxon>Aphanizomenonaceae</taxon>
        <taxon>Dolichospermum</taxon>
    </lineage>
</organism>
<name>A0A480AH53_9CYAN</name>
<dbReference type="Pfam" id="PF22319">
    <property type="entry name" value="DUF6972"/>
    <property type="match status" value="1"/>
</dbReference>
<comment type="caution">
    <text evidence="2">The sequence shown here is derived from an EMBL/GenBank/DDBJ whole genome shotgun (WGS) entry which is preliminary data.</text>
</comment>
<dbReference type="EMBL" id="BJCF01000023">
    <property type="protein sequence ID" value="GCL42608.1"/>
    <property type="molecule type" value="Genomic_DNA"/>
</dbReference>
<protein>
    <recommendedName>
        <fullName evidence="1">DUF6972 domain-containing protein</fullName>
    </recommendedName>
</protein>
<evidence type="ECO:0000259" key="1">
    <source>
        <dbReference type="Pfam" id="PF22319"/>
    </source>
</evidence>
<dbReference type="AlphaFoldDB" id="A0A480AH53"/>
<proteinExistence type="predicted"/>
<evidence type="ECO:0000313" key="2">
    <source>
        <dbReference type="EMBL" id="GCL42608.1"/>
    </source>
</evidence>
<feature type="domain" description="DUF6972" evidence="1">
    <location>
        <begin position="8"/>
        <end position="112"/>
    </location>
</feature>
<dbReference type="Proteomes" id="UP000299367">
    <property type="component" value="Unassembled WGS sequence"/>
</dbReference>
<gene>
    <name evidence="2" type="ORF">NIES80_23150</name>
</gene>
<sequence length="114" mass="13167">MTSELINRQITLDVRHIAKHLPGTPQMQRLLKKGQAAHVFNDENTMNQVAQCIIEEGEFIGTVRDYERYGMFFTEPIGYRISPDGSNIPLYYGEIKINADNQYHVIPRTRPSEE</sequence>